<sequence length="173" mass="19530">MLKNHIKEPQQMKKSTRVIYPGTFDPITNGHLDLIERAAALFDHVVVGIAFSPSKKPLFDLEERVKLAKTITKHLDNVEIVGFSGLLVDFAKEYQANVLVRGLRAVSDFEYEFQLANMNRRLMPELETVFLTPAEENSFISSTIVKEVALHKGDVSQFVDPYVADALMEKLHG</sequence>
<dbReference type="SUPFAM" id="SSF52374">
    <property type="entry name" value="Nucleotidylyl transferase"/>
    <property type="match status" value="1"/>
</dbReference>
<gene>
    <name evidence="9" type="primary">coaD</name>
    <name evidence="11" type="ORF">C942_03085</name>
</gene>
<evidence type="ECO:0000256" key="2">
    <source>
        <dbReference type="ARBA" id="ARBA00022679"/>
    </source>
</evidence>
<dbReference type="Pfam" id="PF01467">
    <property type="entry name" value="CTP_transf_like"/>
    <property type="match status" value="1"/>
</dbReference>
<keyword evidence="6 9" id="KW-0460">Magnesium</keyword>
<evidence type="ECO:0000256" key="3">
    <source>
        <dbReference type="ARBA" id="ARBA00022695"/>
    </source>
</evidence>
<keyword evidence="1 9" id="KW-0963">Cytoplasm</keyword>
<proteinExistence type="inferred from homology"/>
<feature type="binding site" evidence="9">
    <location>
        <position position="31"/>
    </location>
    <ligand>
        <name>ATP</name>
        <dbReference type="ChEBI" id="CHEBI:30616"/>
    </ligand>
</feature>
<organism evidence="11 12">
    <name type="scientific">Photobacterium marinum</name>
    <dbReference type="NCBI Taxonomy" id="1056511"/>
    <lineage>
        <taxon>Bacteria</taxon>
        <taxon>Pseudomonadati</taxon>
        <taxon>Pseudomonadota</taxon>
        <taxon>Gammaproteobacteria</taxon>
        <taxon>Vibrionales</taxon>
        <taxon>Vibrionaceae</taxon>
        <taxon>Photobacterium</taxon>
    </lineage>
</organism>
<dbReference type="GO" id="GO:0005524">
    <property type="term" value="F:ATP binding"/>
    <property type="evidence" value="ECO:0007669"/>
    <property type="project" value="UniProtKB-KW"/>
</dbReference>
<evidence type="ECO:0000256" key="7">
    <source>
        <dbReference type="ARBA" id="ARBA00022993"/>
    </source>
</evidence>
<evidence type="ECO:0000256" key="4">
    <source>
        <dbReference type="ARBA" id="ARBA00022741"/>
    </source>
</evidence>
<keyword evidence="7 9" id="KW-0173">Coenzyme A biosynthesis</keyword>
<keyword evidence="4 9" id="KW-0547">Nucleotide-binding</keyword>
<keyword evidence="2 9" id="KW-0808">Transferase</keyword>
<feature type="binding site" evidence="9">
    <location>
        <begin position="23"/>
        <end position="24"/>
    </location>
    <ligand>
        <name>ATP</name>
        <dbReference type="ChEBI" id="CHEBI:30616"/>
    </ligand>
</feature>
<dbReference type="NCBIfam" id="TIGR01510">
    <property type="entry name" value="coaD_prev_kdtB"/>
    <property type="match status" value="1"/>
</dbReference>
<feature type="binding site" evidence="9">
    <location>
        <position position="112"/>
    </location>
    <ligand>
        <name>ATP</name>
        <dbReference type="ChEBI" id="CHEBI:30616"/>
    </ligand>
</feature>
<evidence type="ECO:0000256" key="8">
    <source>
        <dbReference type="ARBA" id="ARBA00029346"/>
    </source>
</evidence>
<dbReference type="GO" id="GO:0004595">
    <property type="term" value="F:pantetheine-phosphate adenylyltransferase activity"/>
    <property type="evidence" value="ECO:0007669"/>
    <property type="project" value="UniProtKB-UniRule"/>
</dbReference>
<feature type="binding site" evidence="9">
    <location>
        <position position="87"/>
    </location>
    <ligand>
        <name>substrate</name>
    </ligand>
</feature>
<dbReference type="InterPro" id="IPR014729">
    <property type="entry name" value="Rossmann-like_a/b/a_fold"/>
</dbReference>
<dbReference type="EC" id="2.7.7.3" evidence="9"/>
<dbReference type="PANTHER" id="PTHR21342:SF1">
    <property type="entry name" value="PHOSPHOPANTETHEINE ADENYLYLTRANSFERASE"/>
    <property type="match status" value="1"/>
</dbReference>
<dbReference type="PANTHER" id="PTHR21342">
    <property type="entry name" value="PHOSPHOPANTETHEINE ADENYLYLTRANSFERASE"/>
    <property type="match status" value="1"/>
</dbReference>
<dbReference type="EMBL" id="AMZO01000033">
    <property type="protein sequence ID" value="ELR64005.1"/>
    <property type="molecule type" value="Genomic_DNA"/>
</dbReference>
<comment type="cofactor">
    <cofactor evidence="9">
        <name>Mg(2+)</name>
        <dbReference type="ChEBI" id="CHEBI:18420"/>
    </cofactor>
</comment>
<evidence type="ECO:0000256" key="9">
    <source>
        <dbReference type="HAMAP-Rule" id="MF_00151"/>
    </source>
</evidence>
<dbReference type="HAMAP" id="MF_00151">
    <property type="entry name" value="PPAT_bact"/>
    <property type="match status" value="1"/>
</dbReference>
<dbReference type="AlphaFoldDB" id="L8J551"/>
<feature type="binding site" evidence="9">
    <location>
        <position position="55"/>
    </location>
    <ligand>
        <name>substrate</name>
    </ligand>
</feature>
<protein>
    <recommendedName>
        <fullName evidence="9">Phosphopantetheine adenylyltransferase</fullName>
        <ecNumber evidence="9">2.7.7.3</ecNumber>
    </recommendedName>
    <alternativeName>
        <fullName evidence="9">Dephospho-CoA pyrophosphorylase</fullName>
    </alternativeName>
    <alternativeName>
        <fullName evidence="9">Pantetheine-phosphate adenylyltransferase</fullName>
        <shortName evidence="9">PPAT</shortName>
    </alternativeName>
</protein>
<dbReference type="Proteomes" id="UP000011134">
    <property type="component" value="Unassembled WGS sequence"/>
</dbReference>
<dbReference type="GO" id="GO:0015937">
    <property type="term" value="P:coenzyme A biosynthetic process"/>
    <property type="evidence" value="ECO:0007669"/>
    <property type="project" value="UniProtKB-UniRule"/>
</dbReference>
<evidence type="ECO:0000256" key="1">
    <source>
        <dbReference type="ARBA" id="ARBA00022490"/>
    </source>
</evidence>
<evidence type="ECO:0000259" key="10">
    <source>
        <dbReference type="Pfam" id="PF01467"/>
    </source>
</evidence>
<dbReference type="PRINTS" id="PR01020">
    <property type="entry name" value="LPSBIOSNTHSS"/>
</dbReference>
<feature type="domain" description="Cytidyltransferase-like" evidence="10">
    <location>
        <begin position="19"/>
        <end position="147"/>
    </location>
</feature>
<dbReference type="PATRIC" id="fig|1056511.3.peg.4008"/>
<dbReference type="GO" id="GO:0005737">
    <property type="term" value="C:cytoplasm"/>
    <property type="evidence" value="ECO:0007669"/>
    <property type="project" value="UniProtKB-SubCell"/>
</dbReference>
<comment type="subcellular location">
    <subcellularLocation>
        <location evidence="9">Cytoplasm</location>
    </subcellularLocation>
</comment>
<keyword evidence="12" id="KW-1185">Reference proteome</keyword>
<comment type="pathway">
    <text evidence="9">Cofactor biosynthesis; coenzyme A biosynthesis; CoA from (R)-pantothenate: step 4/5.</text>
</comment>
<feature type="binding site" evidence="9">
    <location>
        <position position="101"/>
    </location>
    <ligand>
        <name>substrate</name>
    </ligand>
</feature>
<dbReference type="NCBIfam" id="TIGR00125">
    <property type="entry name" value="cyt_tran_rel"/>
    <property type="match status" value="1"/>
</dbReference>
<evidence type="ECO:0000313" key="11">
    <source>
        <dbReference type="EMBL" id="ELR64005.1"/>
    </source>
</evidence>
<comment type="function">
    <text evidence="9">Reversibly transfers an adenylyl group from ATP to 4'-phosphopantetheine, yielding dephospho-CoA (dPCoA) and pyrophosphate.</text>
</comment>
<comment type="similarity">
    <text evidence="9">Belongs to the bacterial CoaD family.</text>
</comment>
<dbReference type="Gene3D" id="3.40.50.620">
    <property type="entry name" value="HUPs"/>
    <property type="match status" value="1"/>
</dbReference>
<dbReference type="FunFam" id="3.40.50.620:FF:000012">
    <property type="entry name" value="Phosphopantetheine adenylyltransferase"/>
    <property type="match status" value="1"/>
</dbReference>
<comment type="catalytic activity">
    <reaction evidence="8 9">
        <text>(R)-4'-phosphopantetheine + ATP + H(+) = 3'-dephospho-CoA + diphosphate</text>
        <dbReference type="Rhea" id="RHEA:19801"/>
        <dbReference type="ChEBI" id="CHEBI:15378"/>
        <dbReference type="ChEBI" id="CHEBI:30616"/>
        <dbReference type="ChEBI" id="CHEBI:33019"/>
        <dbReference type="ChEBI" id="CHEBI:57328"/>
        <dbReference type="ChEBI" id="CHEBI:61723"/>
        <dbReference type="EC" id="2.7.7.3"/>
    </reaction>
</comment>
<evidence type="ECO:0000256" key="6">
    <source>
        <dbReference type="ARBA" id="ARBA00022842"/>
    </source>
</evidence>
<evidence type="ECO:0000256" key="5">
    <source>
        <dbReference type="ARBA" id="ARBA00022840"/>
    </source>
</evidence>
<feature type="site" description="Transition state stabilizer" evidence="9">
    <location>
        <position position="31"/>
    </location>
</feature>
<keyword evidence="5 9" id="KW-0067">ATP-binding</keyword>
<dbReference type="InterPro" id="IPR001980">
    <property type="entry name" value="PPAT"/>
</dbReference>
<keyword evidence="3 9" id="KW-0548">Nucleotidyltransferase</keyword>
<name>L8J551_9GAMM</name>
<feature type="binding site" evidence="9">
    <location>
        <position position="23"/>
    </location>
    <ligand>
        <name>substrate</name>
    </ligand>
</feature>
<comment type="caution">
    <text evidence="11">The sequence shown here is derived from an EMBL/GenBank/DDBJ whole genome shotgun (WGS) entry which is preliminary data.</text>
</comment>
<evidence type="ECO:0000313" key="12">
    <source>
        <dbReference type="Proteomes" id="UP000011134"/>
    </source>
</evidence>
<accession>L8J551</accession>
<feature type="binding site" evidence="9">
    <location>
        <begin position="137"/>
        <end position="143"/>
    </location>
    <ligand>
        <name>ATP</name>
        <dbReference type="ChEBI" id="CHEBI:30616"/>
    </ligand>
</feature>
<feature type="binding site" evidence="9">
    <location>
        <begin position="102"/>
        <end position="104"/>
    </location>
    <ligand>
        <name>ATP</name>
        <dbReference type="ChEBI" id="CHEBI:30616"/>
    </ligand>
</feature>
<dbReference type="InterPro" id="IPR004821">
    <property type="entry name" value="Cyt_trans-like"/>
</dbReference>
<dbReference type="UniPathway" id="UPA00241">
    <property type="reaction ID" value="UER00355"/>
</dbReference>
<comment type="subunit">
    <text evidence="9">Homohexamer.</text>
</comment>
<dbReference type="CDD" id="cd02163">
    <property type="entry name" value="PPAT"/>
    <property type="match status" value="1"/>
</dbReference>
<reference evidence="11 12" key="1">
    <citation type="submission" date="2012-12" db="EMBL/GenBank/DDBJ databases">
        <title>Genome Assembly of Photobacterium sp. AK15.</title>
        <authorList>
            <person name="Khatri I."/>
            <person name="Vaidya B."/>
            <person name="Srinivas T.N.R."/>
            <person name="Subramanian S."/>
            <person name="Pinnaka A."/>
        </authorList>
    </citation>
    <scope>NUCLEOTIDE SEQUENCE [LARGE SCALE GENOMIC DNA]</scope>
    <source>
        <strain evidence="11 12">AK15</strain>
    </source>
</reference>